<dbReference type="InterPro" id="IPR036875">
    <property type="entry name" value="Znf_CCHC_sf"/>
</dbReference>
<dbReference type="GO" id="GO:0004190">
    <property type="term" value="F:aspartic-type endopeptidase activity"/>
    <property type="evidence" value="ECO:0007669"/>
    <property type="project" value="UniProtKB-KW"/>
</dbReference>
<sequence>MVNQPVFANSILTMPLKHAKNAPAKFKGKPSKIREFILHYELLLKMHNVSIDEDKCDLITRYCSTDVTEFIKALPSYNDHKWKSLKDDLLTYYDADQDLKKYHAPDLSKFAHSARKGKIRKLSEWRTYGRKFITIGGWLLKKGKITDSEFATQYWNGIPRSFRNKIEDRLLAKDPARSLTEPFKVSEINAAAEGLLQRDRFDAYLNKSDDDFNSEDSSSEEEDSSSDSEDDIRRLRNKIKRKAKHPTKKTRFSVSESDGNSSDDEAQVKIRASKSLKKKVNSKSEPDVENLIKELNSMSINDPGYAALVYRAMKIDPDILKVVHQPNFATNTAAPPVPYSHRSNTVFQPQTPPHMSANYPPPQQFNSSQSPPPRQYNIIPPPSRTFGNAQSAPPRSDECFGCFENGHMMSRCPKLNDLTSKGLLRRIEGRWRMGDGGFISRMPGELLADACIRMSSNKTAPNAASNLIRITGLDDDSDPDDHNTRTYAFPVERAPKTSATRRKEVMDGPAPVPAAAPSPPDVPKPAKTKEKVTNQIPIDTRKPEFDGRRDDMIIDDDIPIKRVKIKRVADPEPGRSHNEEVPKDASEKRIIAPRQSEISAHTRPMNVLNQMLNTRIELAFGEVLGMSRELSGLMCDKLKLKSVKITPQANINVAASFQTKSRENLINLHMECDGRPIRAIIDTGSELNIVSKQICDSRIRRPVDLKQTMAIADANGGRGKLIGMVENVPLQCGTVKTLANLYVGSHVPYELILGRPWQKEYQVSIKERKDGTYVSF</sequence>
<keyword evidence="2" id="KW-0064">Aspartyl protease</keyword>
<keyword evidence="2" id="KW-0645">Protease</keyword>
<dbReference type="GO" id="GO:0003676">
    <property type="term" value="F:nucleic acid binding"/>
    <property type="evidence" value="ECO:0007669"/>
    <property type="project" value="InterPro"/>
</dbReference>
<dbReference type="GO" id="GO:0008270">
    <property type="term" value="F:zinc ion binding"/>
    <property type="evidence" value="ECO:0007669"/>
    <property type="project" value="UniProtKB-KW"/>
</dbReference>
<dbReference type="InterPro" id="IPR001969">
    <property type="entry name" value="Aspartic_peptidase_AS"/>
</dbReference>
<dbReference type="GO" id="GO:0006508">
    <property type="term" value="P:proteolysis"/>
    <property type="evidence" value="ECO:0007669"/>
    <property type="project" value="InterPro"/>
</dbReference>
<keyword evidence="3" id="KW-0479">Metal-binding</keyword>
<dbReference type="GO" id="GO:0006397">
    <property type="term" value="P:mRNA processing"/>
    <property type="evidence" value="ECO:0007669"/>
    <property type="project" value="UniProtKB-KW"/>
</dbReference>
<dbReference type="InterPro" id="IPR021109">
    <property type="entry name" value="Peptidase_aspartic_dom_sf"/>
</dbReference>
<dbReference type="InterPro" id="IPR001878">
    <property type="entry name" value="Znf_CCHC"/>
</dbReference>
<dbReference type="STRING" id="436010.A0A166FWU8"/>
<dbReference type="CDD" id="cd00303">
    <property type="entry name" value="retropepsin_like"/>
    <property type="match status" value="1"/>
</dbReference>
<reference evidence="6 7" key="1">
    <citation type="journal article" date="2016" name="Mol. Biol. Evol.">
        <title>Comparative Genomics of Early-Diverging Mushroom-Forming Fungi Provides Insights into the Origins of Lignocellulose Decay Capabilities.</title>
        <authorList>
            <person name="Nagy L.G."/>
            <person name="Riley R."/>
            <person name="Tritt A."/>
            <person name="Adam C."/>
            <person name="Daum C."/>
            <person name="Floudas D."/>
            <person name="Sun H."/>
            <person name="Yadav J.S."/>
            <person name="Pangilinan J."/>
            <person name="Larsson K.H."/>
            <person name="Matsuura K."/>
            <person name="Barry K."/>
            <person name="Labutti K."/>
            <person name="Kuo R."/>
            <person name="Ohm R.A."/>
            <person name="Bhattacharya S.S."/>
            <person name="Shirouzu T."/>
            <person name="Yoshinaga Y."/>
            <person name="Martin F.M."/>
            <person name="Grigoriev I.V."/>
            <person name="Hibbett D.S."/>
        </authorList>
    </citation>
    <scope>NUCLEOTIDE SEQUENCE [LARGE SCALE GENOMIC DNA]</scope>
    <source>
        <strain evidence="6 7">CBS 109695</strain>
    </source>
</reference>
<dbReference type="AlphaFoldDB" id="A0A166FWU8"/>
<feature type="region of interest" description="Disordered" evidence="4">
    <location>
        <begin position="207"/>
        <end position="267"/>
    </location>
</feature>
<feature type="compositionally biased region" description="Pro residues" evidence="4">
    <location>
        <begin position="510"/>
        <end position="523"/>
    </location>
</feature>
<feature type="region of interest" description="Disordered" evidence="4">
    <location>
        <begin position="493"/>
        <end position="532"/>
    </location>
</feature>
<dbReference type="PROSITE" id="PS50158">
    <property type="entry name" value="ZF_CCHC"/>
    <property type="match status" value="1"/>
</dbReference>
<feature type="domain" description="CCHC-type" evidence="5">
    <location>
        <begin position="399"/>
        <end position="414"/>
    </location>
</feature>
<dbReference type="Proteomes" id="UP000076532">
    <property type="component" value="Unassembled WGS sequence"/>
</dbReference>
<dbReference type="SUPFAM" id="SSF57756">
    <property type="entry name" value="Retrovirus zinc finger-like domains"/>
    <property type="match status" value="1"/>
</dbReference>
<feature type="compositionally biased region" description="Acidic residues" evidence="4">
    <location>
        <begin position="211"/>
        <end position="230"/>
    </location>
</feature>
<evidence type="ECO:0000259" key="5">
    <source>
        <dbReference type="PROSITE" id="PS50158"/>
    </source>
</evidence>
<evidence type="ECO:0000256" key="4">
    <source>
        <dbReference type="SAM" id="MobiDB-lite"/>
    </source>
</evidence>
<keyword evidence="3" id="KW-0862">Zinc</keyword>
<dbReference type="OrthoDB" id="5535068at2759"/>
<accession>A0A166FWU8</accession>
<dbReference type="EMBL" id="KV417584">
    <property type="protein sequence ID" value="KZP17247.1"/>
    <property type="molecule type" value="Genomic_DNA"/>
</dbReference>
<dbReference type="PROSITE" id="PS00141">
    <property type="entry name" value="ASP_PROTEASE"/>
    <property type="match status" value="1"/>
</dbReference>
<gene>
    <name evidence="6" type="ORF">FIBSPDRAFT_747304</name>
</gene>
<keyword evidence="7" id="KW-1185">Reference proteome</keyword>
<dbReference type="Gene3D" id="2.40.70.10">
    <property type="entry name" value="Acid Proteases"/>
    <property type="match status" value="1"/>
</dbReference>
<evidence type="ECO:0000313" key="7">
    <source>
        <dbReference type="Proteomes" id="UP000076532"/>
    </source>
</evidence>
<name>A0A166FWU8_9AGAM</name>
<feature type="non-terminal residue" evidence="6">
    <location>
        <position position="776"/>
    </location>
</feature>
<evidence type="ECO:0000256" key="1">
    <source>
        <dbReference type="ARBA" id="ARBA00022664"/>
    </source>
</evidence>
<dbReference type="SUPFAM" id="SSF50630">
    <property type="entry name" value="Acid proteases"/>
    <property type="match status" value="1"/>
</dbReference>
<evidence type="ECO:0000256" key="2">
    <source>
        <dbReference type="ARBA" id="ARBA00022750"/>
    </source>
</evidence>
<organism evidence="6 7">
    <name type="scientific">Athelia psychrophila</name>
    <dbReference type="NCBI Taxonomy" id="1759441"/>
    <lineage>
        <taxon>Eukaryota</taxon>
        <taxon>Fungi</taxon>
        <taxon>Dikarya</taxon>
        <taxon>Basidiomycota</taxon>
        <taxon>Agaricomycotina</taxon>
        <taxon>Agaricomycetes</taxon>
        <taxon>Agaricomycetidae</taxon>
        <taxon>Atheliales</taxon>
        <taxon>Atheliaceae</taxon>
        <taxon>Athelia</taxon>
    </lineage>
</organism>
<protein>
    <recommendedName>
        <fullName evidence="5">CCHC-type domain-containing protein</fullName>
    </recommendedName>
</protein>
<feature type="compositionally biased region" description="Basic residues" evidence="4">
    <location>
        <begin position="235"/>
        <end position="251"/>
    </location>
</feature>
<keyword evidence="2" id="KW-0378">Hydrolase</keyword>
<keyword evidence="3" id="KW-0863">Zinc-finger</keyword>
<proteinExistence type="predicted"/>
<feature type="region of interest" description="Disordered" evidence="4">
    <location>
        <begin position="346"/>
        <end position="373"/>
    </location>
</feature>
<evidence type="ECO:0000313" key="6">
    <source>
        <dbReference type="EMBL" id="KZP17247.1"/>
    </source>
</evidence>
<evidence type="ECO:0000256" key="3">
    <source>
        <dbReference type="PROSITE-ProRule" id="PRU00047"/>
    </source>
</evidence>
<keyword evidence="1" id="KW-0507">mRNA processing</keyword>